<dbReference type="GeneID" id="70295006"/>
<evidence type="ECO:0000313" key="8">
    <source>
        <dbReference type="Proteomes" id="UP000887229"/>
    </source>
</evidence>
<dbReference type="Gene3D" id="3.30.780.10">
    <property type="entry name" value="SUI1-like domain"/>
    <property type="match status" value="1"/>
</dbReference>
<organism evidence="7 8">
    <name type="scientific">Emericellopsis atlantica</name>
    <dbReference type="NCBI Taxonomy" id="2614577"/>
    <lineage>
        <taxon>Eukaryota</taxon>
        <taxon>Fungi</taxon>
        <taxon>Dikarya</taxon>
        <taxon>Ascomycota</taxon>
        <taxon>Pezizomycotina</taxon>
        <taxon>Sordariomycetes</taxon>
        <taxon>Hypocreomycetidae</taxon>
        <taxon>Hypocreales</taxon>
        <taxon>Bionectriaceae</taxon>
        <taxon>Emericellopsis</taxon>
    </lineage>
</organism>
<gene>
    <name evidence="7" type="ORF">F5Z01DRAFT_664452</name>
</gene>
<dbReference type="Pfam" id="PF05046">
    <property type="entry name" value="Img2"/>
    <property type="match status" value="1"/>
</dbReference>
<reference evidence="7" key="1">
    <citation type="journal article" date="2021" name="IMA Fungus">
        <title>Genomic characterization of three marine fungi, including Emericellopsis atlantica sp. nov. with signatures of a generalist lifestyle and marine biomass degradation.</title>
        <authorList>
            <person name="Hagestad O.C."/>
            <person name="Hou L."/>
            <person name="Andersen J.H."/>
            <person name="Hansen E.H."/>
            <person name="Altermark B."/>
            <person name="Li C."/>
            <person name="Kuhnert E."/>
            <person name="Cox R.J."/>
            <person name="Crous P.W."/>
            <person name="Spatafora J.W."/>
            <person name="Lail K."/>
            <person name="Amirebrahimi M."/>
            <person name="Lipzen A."/>
            <person name="Pangilinan J."/>
            <person name="Andreopoulos W."/>
            <person name="Hayes R.D."/>
            <person name="Ng V."/>
            <person name="Grigoriev I.V."/>
            <person name="Jackson S.A."/>
            <person name="Sutton T.D.S."/>
            <person name="Dobson A.D.W."/>
            <person name="Rama T."/>
        </authorList>
    </citation>
    <scope>NUCLEOTIDE SEQUENCE</scope>
    <source>
        <strain evidence="7">TS7</strain>
    </source>
</reference>
<dbReference type="PANTHER" id="PTHR13477:SF0">
    <property type="entry name" value="LARGE RIBOSOMAL SUBUNIT PROTEIN ML49"/>
    <property type="match status" value="1"/>
</dbReference>
<dbReference type="Proteomes" id="UP000887229">
    <property type="component" value="Unassembled WGS sequence"/>
</dbReference>
<keyword evidence="3" id="KW-0689">Ribosomal protein</keyword>
<dbReference type="AlphaFoldDB" id="A0A9P7ZFZ8"/>
<evidence type="ECO:0000256" key="3">
    <source>
        <dbReference type="ARBA" id="ARBA00022980"/>
    </source>
</evidence>
<evidence type="ECO:0000256" key="5">
    <source>
        <dbReference type="ARBA" id="ARBA00023274"/>
    </source>
</evidence>
<dbReference type="InterPro" id="IPR007740">
    <property type="entry name" value="Ribosomal_mL49"/>
</dbReference>
<keyword evidence="5" id="KW-0687">Ribonucleoprotein</keyword>
<dbReference type="GO" id="GO:0003735">
    <property type="term" value="F:structural constituent of ribosome"/>
    <property type="evidence" value="ECO:0007669"/>
    <property type="project" value="InterPro"/>
</dbReference>
<evidence type="ECO:0000256" key="2">
    <source>
        <dbReference type="ARBA" id="ARBA00005677"/>
    </source>
</evidence>
<keyword evidence="4" id="KW-0496">Mitochondrion</keyword>
<evidence type="ECO:0000256" key="1">
    <source>
        <dbReference type="ARBA" id="ARBA00004173"/>
    </source>
</evidence>
<dbReference type="EMBL" id="MU251271">
    <property type="protein sequence ID" value="KAG9251031.1"/>
    <property type="molecule type" value="Genomic_DNA"/>
</dbReference>
<sequence length="156" mass="17397">MLRPSSALAAMPPSSILLAMRPSKSCRAFSTTTQTLKPRPNARPADIPPRAKRVMVERPPTPLPTITPEAFAASPWTIRRTPFAQLPVYREWRAGKTKEVIMIKKVSGNKKLLMEQLKEKVNIPSDKIVLSPVTGHIEVTGHFFVPIQDYILAQGF</sequence>
<dbReference type="OrthoDB" id="19439at2759"/>
<dbReference type="PANTHER" id="PTHR13477">
    <property type="entry name" value="MITOCHONDRIAL 39S RIBOSOMAL PROTEIN L49"/>
    <property type="match status" value="1"/>
</dbReference>
<keyword evidence="8" id="KW-1185">Reference proteome</keyword>
<comment type="subcellular location">
    <subcellularLocation>
        <location evidence="1">Mitochondrion</location>
    </subcellularLocation>
</comment>
<dbReference type="GO" id="GO:0005762">
    <property type="term" value="C:mitochondrial large ribosomal subunit"/>
    <property type="evidence" value="ECO:0007669"/>
    <property type="project" value="TreeGrafter"/>
</dbReference>
<evidence type="ECO:0000256" key="6">
    <source>
        <dbReference type="ARBA" id="ARBA00035191"/>
    </source>
</evidence>
<accession>A0A9P7ZFZ8</accession>
<comment type="caution">
    <text evidence="7">The sequence shown here is derived from an EMBL/GenBank/DDBJ whole genome shotgun (WGS) entry which is preliminary data.</text>
</comment>
<dbReference type="RefSeq" id="XP_046114955.1">
    <property type="nucleotide sequence ID" value="XM_046264103.1"/>
</dbReference>
<name>A0A9P7ZFZ8_9HYPO</name>
<evidence type="ECO:0000256" key="4">
    <source>
        <dbReference type="ARBA" id="ARBA00023128"/>
    </source>
</evidence>
<comment type="similarity">
    <text evidence="2">Belongs to the mitochondrion-specific ribosomal protein mL49 family.</text>
</comment>
<protein>
    <recommendedName>
        <fullName evidence="6">Large ribosomal subunit protein mL49</fullName>
    </recommendedName>
</protein>
<evidence type="ECO:0000313" key="7">
    <source>
        <dbReference type="EMBL" id="KAG9251031.1"/>
    </source>
</evidence>
<proteinExistence type="inferred from homology"/>
<dbReference type="GO" id="GO:0006412">
    <property type="term" value="P:translation"/>
    <property type="evidence" value="ECO:0007669"/>
    <property type="project" value="InterPro"/>
</dbReference>